<dbReference type="GO" id="GO:0005829">
    <property type="term" value="C:cytosol"/>
    <property type="evidence" value="ECO:0007669"/>
    <property type="project" value="TreeGrafter"/>
</dbReference>
<keyword evidence="5 7" id="KW-0808">Transferase</keyword>
<protein>
    <recommendedName>
        <fullName evidence="2 7">Thymidylate synthase</fullName>
        <shortName evidence="7">TS</shortName>
        <shortName evidence="7">TSase</shortName>
        <ecNumber evidence="2 7">2.1.1.45</ecNumber>
    </recommendedName>
</protein>
<comment type="similarity">
    <text evidence="7">Belongs to the thymidylate synthase family. Bacterial-type ThyA subfamily.</text>
</comment>
<feature type="binding site" description="in other chain" evidence="7">
    <location>
        <begin position="232"/>
        <end position="234"/>
    </location>
    <ligand>
        <name>dUMP</name>
        <dbReference type="ChEBI" id="CHEBI:246422"/>
        <note>ligand shared between dimeric partners</note>
    </ligand>
</feature>
<accession>A0A1B3SL50</accession>
<name>A0A1B3SL50_9MOLU</name>
<evidence type="ECO:0000256" key="5">
    <source>
        <dbReference type="ARBA" id="ARBA00022679"/>
    </source>
</evidence>
<evidence type="ECO:0000256" key="7">
    <source>
        <dbReference type="HAMAP-Rule" id="MF_00008"/>
    </source>
</evidence>
<gene>
    <name evidence="7 10" type="primary">thyA</name>
    <name evidence="10" type="ORF">SHELI_v1c06980</name>
</gene>
<dbReference type="PANTHER" id="PTHR11548:SF9">
    <property type="entry name" value="THYMIDYLATE SYNTHASE"/>
    <property type="match status" value="1"/>
</dbReference>
<comment type="pathway">
    <text evidence="1 7">Pyrimidine metabolism; dTTP biosynthesis.</text>
</comment>
<dbReference type="InterPro" id="IPR045097">
    <property type="entry name" value="Thymidate_synth/dCMP_Mease"/>
</dbReference>
<dbReference type="EC" id="2.1.1.45" evidence="2 7"/>
<dbReference type="Gene3D" id="3.30.572.10">
    <property type="entry name" value="Thymidylate synthase/dCMP hydroxymethylase domain"/>
    <property type="match status" value="1"/>
</dbReference>
<dbReference type="GO" id="GO:0006235">
    <property type="term" value="P:dTTP biosynthetic process"/>
    <property type="evidence" value="ECO:0007669"/>
    <property type="project" value="UniProtKB-UniRule"/>
</dbReference>
<reference evidence="10 11" key="1">
    <citation type="submission" date="2016-08" db="EMBL/GenBank/DDBJ databases">
        <title>Complete genome sequence of Spiroplasma helicoides TABS-2 (DSM 22551).</title>
        <authorList>
            <person name="Shen W.-Y."/>
            <person name="Lo W.-S."/>
            <person name="Lai Y.-C."/>
            <person name="Kuo C.-H."/>
        </authorList>
    </citation>
    <scope>NUCLEOTIDE SEQUENCE [LARGE SCALE GENOMIC DNA]</scope>
    <source>
        <strain evidence="10 11">TABS-2</strain>
    </source>
</reference>
<dbReference type="InterPro" id="IPR000398">
    <property type="entry name" value="Thymidylate_synthase"/>
</dbReference>
<evidence type="ECO:0000256" key="6">
    <source>
        <dbReference type="ARBA" id="ARBA00022727"/>
    </source>
</evidence>
<comment type="subcellular location">
    <subcellularLocation>
        <location evidence="7">Cytoplasm</location>
    </subcellularLocation>
</comment>
<dbReference type="PROSITE" id="PS00091">
    <property type="entry name" value="THYMIDYLATE_SYNTHASE"/>
    <property type="match status" value="1"/>
</dbReference>
<evidence type="ECO:0000259" key="9">
    <source>
        <dbReference type="Pfam" id="PF00303"/>
    </source>
</evidence>
<feature type="domain" description="Thymidylate synthase/dCMP hydroxymethylase" evidence="9">
    <location>
        <begin position="2"/>
        <end position="289"/>
    </location>
</feature>
<evidence type="ECO:0000313" key="10">
    <source>
        <dbReference type="EMBL" id="AOG60647.1"/>
    </source>
</evidence>
<feature type="binding site" evidence="7">
    <location>
        <position position="288"/>
    </location>
    <ligand>
        <name>(6R)-5,10-methylene-5,6,7,8-tetrahydrofolate</name>
        <dbReference type="ChEBI" id="CHEBI:15636"/>
    </ligand>
</feature>
<dbReference type="KEGG" id="shj:SHELI_v1c06980"/>
<dbReference type="CDD" id="cd00351">
    <property type="entry name" value="TS_Pyrimidine_HMase"/>
    <property type="match status" value="1"/>
</dbReference>
<feature type="binding site" description="in other chain" evidence="7">
    <location>
        <begin position="191"/>
        <end position="194"/>
    </location>
    <ligand>
        <name>dUMP</name>
        <dbReference type="ChEBI" id="CHEBI:246422"/>
        <note>ligand shared between dimeric partners</note>
    </ligand>
</feature>
<keyword evidence="11" id="KW-1185">Reference proteome</keyword>
<dbReference type="PRINTS" id="PR00108">
    <property type="entry name" value="THYMDSNTHASE"/>
</dbReference>
<evidence type="ECO:0000313" key="11">
    <source>
        <dbReference type="Proteomes" id="UP000094378"/>
    </source>
</evidence>
<comment type="caution">
    <text evidence="7">Lacks conserved residue(s) required for the propagation of feature annotation.</text>
</comment>
<keyword evidence="6 7" id="KW-0545">Nucleotide biosynthesis</keyword>
<proteinExistence type="inferred from homology"/>
<dbReference type="GO" id="GO:0032259">
    <property type="term" value="P:methylation"/>
    <property type="evidence" value="ECO:0007669"/>
    <property type="project" value="UniProtKB-KW"/>
</dbReference>
<dbReference type="EMBL" id="CP017015">
    <property type="protein sequence ID" value="AOG60647.1"/>
    <property type="molecule type" value="Genomic_DNA"/>
</dbReference>
<dbReference type="Proteomes" id="UP000094378">
    <property type="component" value="Chromosome"/>
</dbReference>
<dbReference type="Pfam" id="PF00303">
    <property type="entry name" value="Thymidylat_synt"/>
    <property type="match status" value="1"/>
</dbReference>
<dbReference type="FunFam" id="3.30.572.10:FF:000007">
    <property type="entry name" value="thymidylate synthase isoform X2"/>
    <property type="match status" value="1"/>
</dbReference>
<dbReference type="GO" id="GO:0004799">
    <property type="term" value="F:thymidylate synthase activity"/>
    <property type="evidence" value="ECO:0007669"/>
    <property type="project" value="UniProtKB-UniRule"/>
</dbReference>
<sequence length="289" mass="33821">MKQYLNLVKEVLRDGEKREDRTNTGTISKFGIQTRYDLREGFPLLTTKKVYFKAVVHEMLWFIKGDTNIKYLVDNNVRIWNEWPYEIFKNSTDFKNETIEEFVLKIKNDDDFAKKYGELGPVYGKQWRDFNGKDQLKSLIGQIKTNPYSRRLIISAWNPAEVDKMALPPCHALFQFYVSKEGFIDLQLYQRSGDIFLGVPFNIASYSLLLTLVALECNLTPRYFIHTIGDAHIYSNHLEQIKIQLEREPKKLASLKINFKNKSIFDINFEDIELVNYDSHPTIKGKVAV</sequence>
<dbReference type="HAMAP" id="MF_00008">
    <property type="entry name" value="Thymidy_synth_bact"/>
    <property type="match status" value="1"/>
</dbReference>
<feature type="binding site" evidence="7">
    <location>
        <begin position="150"/>
        <end position="151"/>
    </location>
    <ligand>
        <name>dUMP</name>
        <dbReference type="ChEBI" id="CHEBI:246422"/>
        <note>ligand shared between dimeric partners</note>
    </ligand>
</feature>
<dbReference type="NCBIfam" id="NF002496">
    <property type="entry name" value="PRK01827.1-2"/>
    <property type="match status" value="1"/>
</dbReference>
<feature type="active site" evidence="8">
    <location>
        <position position="170"/>
    </location>
</feature>
<dbReference type="InterPro" id="IPR023451">
    <property type="entry name" value="Thymidate_synth/dCMP_Mease_dom"/>
</dbReference>
<keyword evidence="4 7" id="KW-0489">Methyltransferase</keyword>
<dbReference type="OrthoDB" id="9774633at2"/>
<keyword evidence="3 7" id="KW-0963">Cytoplasm</keyword>
<feature type="active site" description="Nucleophile" evidence="7">
    <location>
        <position position="170"/>
    </location>
</feature>
<dbReference type="STRING" id="216938.SHELI_v1c06980"/>
<dbReference type="AlphaFoldDB" id="A0A1B3SL50"/>
<dbReference type="NCBIfam" id="TIGR03284">
    <property type="entry name" value="thym_sym"/>
    <property type="match status" value="1"/>
</dbReference>
<dbReference type="PANTHER" id="PTHR11548">
    <property type="entry name" value="THYMIDYLATE SYNTHASE 1"/>
    <property type="match status" value="1"/>
</dbReference>
<dbReference type="PATRIC" id="fig|216938.3.peg.711"/>
<dbReference type="SUPFAM" id="SSF55831">
    <property type="entry name" value="Thymidylate synthase/dCMP hydroxymethylase"/>
    <property type="match status" value="1"/>
</dbReference>
<dbReference type="RefSeq" id="WP_069116744.1">
    <property type="nucleotide sequence ID" value="NZ_CP017015.1"/>
</dbReference>
<evidence type="ECO:0000256" key="8">
    <source>
        <dbReference type="PROSITE-ProRule" id="PRU10016"/>
    </source>
</evidence>
<evidence type="ECO:0000256" key="2">
    <source>
        <dbReference type="ARBA" id="ARBA00011947"/>
    </source>
</evidence>
<evidence type="ECO:0000256" key="4">
    <source>
        <dbReference type="ARBA" id="ARBA00022603"/>
    </source>
</evidence>
<dbReference type="GO" id="GO:0006231">
    <property type="term" value="P:dTMP biosynthetic process"/>
    <property type="evidence" value="ECO:0007669"/>
    <property type="project" value="UniProtKB-UniRule"/>
</dbReference>
<dbReference type="InterPro" id="IPR020940">
    <property type="entry name" value="Thymidylate_synthase_AS"/>
</dbReference>
<comment type="catalytic activity">
    <reaction evidence="7">
        <text>dUMP + (6R)-5,10-methylene-5,6,7,8-tetrahydrofolate = 7,8-dihydrofolate + dTMP</text>
        <dbReference type="Rhea" id="RHEA:12104"/>
        <dbReference type="ChEBI" id="CHEBI:15636"/>
        <dbReference type="ChEBI" id="CHEBI:57451"/>
        <dbReference type="ChEBI" id="CHEBI:63528"/>
        <dbReference type="ChEBI" id="CHEBI:246422"/>
        <dbReference type="EC" id="2.1.1.45"/>
    </reaction>
</comment>
<organism evidence="10 11">
    <name type="scientific">Spiroplasma helicoides</name>
    <dbReference type="NCBI Taxonomy" id="216938"/>
    <lineage>
        <taxon>Bacteria</taxon>
        <taxon>Bacillati</taxon>
        <taxon>Mycoplasmatota</taxon>
        <taxon>Mollicutes</taxon>
        <taxon>Entomoplasmatales</taxon>
        <taxon>Spiroplasmataceae</taxon>
        <taxon>Spiroplasma</taxon>
    </lineage>
</organism>
<dbReference type="InterPro" id="IPR036926">
    <property type="entry name" value="Thymidate_synth/dCMP_Mease_sf"/>
</dbReference>
<comment type="subunit">
    <text evidence="7">Homodimer.</text>
</comment>
<dbReference type="UniPathway" id="UPA00575"/>
<dbReference type="GO" id="GO:0006575">
    <property type="term" value="P:modified amino acid metabolic process"/>
    <property type="evidence" value="ECO:0007669"/>
    <property type="project" value="UniProtKB-ARBA"/>
</dbReference>
<comment type="function">
    <text evidence="7">Catalyzes the reductive methylation of 2'-deoxyuridine-5'-monophosphate (dUMP) to 2'-deoxythymidine-5'-monophosphate (dTMP) while utilizing 5,10-methylenetetrahydrofolate (mTHF) as the methyl donor and reductant in the reaction, yielding dihydrofolate (DHF) as a by-product. This enzymatic reaction provides an intracellular de novo source of dTMP, an essential precursor for DNA biosynthesis.</text>
</comment>
<feature type="binding site" evidence="7">
    <location>
        <position position="194"/>
    </location>
    <ligand>
        <name>(6R)-5,10-methylene-5,6,7,8-tetrahydrofolate</name>
        <dbReference type="ChEBI" id="CHEBI:15636"/>
    </ligand>
</feature>
<evidence type="ECO:0000256" key="1">
    <source>
        <dbReference type="ARBA" id="ARBA00004992"/>
    </source>
</evidence>
<evidence type="ECO:0000256" key="3">
    <source>
        <dbReference type="ARBA" id="ARBA00022490"/>
    </source>
</evidence>
<feature type="binding site" description="in other chain" evidence="7">
    <location>
        <position position="21"/>
    </location>
    <ligand>
        <name>dUMP</name>
        <dbReference type="ChEBI" id="CHEBI:246422"/>
        <note>ligand shared between dimeric partners</note>
    </ligand>
</feature>
<feature type="binding site" description="in other chain" evidence="7">
    <location>
        <position position="202"/>
    </location>
    <ligand>
        <name>dUMP</name>
        <dbReference type="ChEBI" id="CHEBI:246422"/>
        <note>ligand shared between dimeric partners</note>
    </ligand>
</feature>